<dbReference type="InterPro" id="IPR036812">
    <property type="entry name" value="NAD(P)_OxRdtase_dom_sf"/>
</dbReference>
<dbReference type="OrthoDB" id="416253at2759"/>
<dbReference type="Pfam" id="PF00248">
    <property type="entry name" value="Aldo_ket_red"/>
    <property type="match status" value="2"/>
</dbReference>
<gene>
    <name evidence="2" type="primary">RvY_08324-1</name>
    <name evidence="2" type="synonym">RvY_08324.1</name>
    <name evidence="2" type="ORF">RvY_08324</name>
</gene>
<dbReference type="InterPro" id="IPR023210">
    <property type="entry name" value="NADP_OxRdtase_dom"/>
</dbReference>
<protein>
    <recommendedName>
        <fullName evidence="1">NADP-dependent oxidoreductase domain-containing protein</fullName>
    </recommendedName>
</protein>
<dbReference type="PROSITE" id="PS00062">
    <property type="entry name" value="ALDOKETO_REDUCTASE_2"/>
    <property type="match status" value="1"/>
</dbReference>
<dbReference type="SUPFAM" id="SSF51430">
    <property type="entry name" value="NAD(P)-linked oxidoreductase"/>
    <property type="match status" value="1"/>
</dbReference>
<dbReference type="InterPro" id="IPR018170">
    <property type="entry name" value="Aldo/ket_reductase_CS"/>
</dbReference>
<evidence type="ECO:0000313" key="3">
    <source>
        <dbReference type="Proteomes" id="UP000186922"/>
    </source>
</evidence>
<sequence length="141" mass="15900">MDFEPSVTLHNGQKMPMLGLGTWQSPPNEVREAVKTAIDVGYRMFDTAYFYGNEAEVGQAVQQKIDKGKIKRDDIFITTKELESAVDQGLVRAIGLSNFNSVQTEYILEHARIKPANMQVQSLCRALPEHTALIPRLYLFV</sequence>
<organism evidence="2 3">
    <name type="scientific">Ramazzottius varieornatus</name>
    <name type="common">Water bear</name>
    <name type="synonym">Tardigrade</name>
    <dbReference type="NCBI Taxonomy" id="947166"/>
    <lineage>
        <taxon>Eukaryota</taxon>
        <taxon>Metazoa</taxon>
        <taxon>Ecdysozoa</taxon>
        <taxon>Tardigrada</taxon>
        <taxon>Eutardigrada</taxon>
        <taxon>Parachela</taxon>
        <taxon>Hypsibioidea</taxon>
        <taxon>Ramazzottiidae</taxon>
        <taxon>Ramazzottius</taxon>
    </lineage>
</organism>
<comment type="caution">
    <text evidence="2">The sequence shown here is derived from an EMBL/GenBank/DDBJ whole genome shotgun (WGS) entry which is preliminary data.</text>
</comment>
<evidence type="ECO:0000259" key="1">
    <source>
        <dbReference type="Pfam" id="PF00248"/>
    </source>
</evidence>
<dbReference type="EMBL" id="BDGG01000003">
    <property type="protein sequence ID" value="GAU96960.1"/>
    <property type="molecule type" value="Genomic_DNA"/>
</dbReference>
<accession>A0A1D1V7S7</accession>
<proteinExistence type="predicted"/>
<evidence type="ECO:0000313" key="2">
    <source>
        <dbReference type="EMBL" id="GAU96960.1"/>
    </source>
</evidence>
<dbReference type="Proteomes" id="UP000186922">
    <property type="component" value="Unassembled WGS sequence"/>
</dbReference>
<dbReference type="PANTHER" id="PTHR11732">
    <property type="entry name" value="ALDO/KETO REDUCTASE"/>
    <property type="match status" value="1"/>
</dbReference>
<name>A0A1D1V7S7_RAMVA</name>
<feature type="domain" description="NADP-dependent oxidoreductase" evidence="1">
    <location>
        <begin position="81"/>
        <end position="121"/>
    </location>
</feature>
<feature type="domain" description="NADP-dependent oxidoreductase" evidence="1">
    <location>
        <begin position="18"/>
        <end position="80"/>
    </location>
</feature>
<dbReference type="AlphaFoldDB" id="A0A1D1V7S7"/>
<dbReference type="Gene3D" id="3.20.20.100">
    <property type="entry name" value="NADP-dependent oxidoreductase domain"/>
    <property type="match status" value="2"/>
</dbReference>
<dbReference type="STRING" id="947166.A0A1D1V7S7"/>
<dbReference type="GO" id="GO:0016491">
    <property type="term" value="F:oxidoreductase activity"/>
    <property type="evidence" value="ECO:0007669"/>
    <property type="project" value="InterPro"/>
</dbReference>
<reference evidence="2 3" key="1">
    <citation type="journal article" date="2016" name="Nat. Commun.">
        <title>Extremotolerant tardigrade genome and improved radiotolerance of human cultured cells by tardigrade-unique protein.</title>
        <authorList>
            <person name="Hashimoto T."/>
            <person name="Horikawa D.D."/>
            <person name="Saito Y."/>
            <person name="Kuwahara H."/>
            <person name="Kozuka-Hata H."/>
            <person name="Shin-I T."/>
            <person name="Minakuchi Y."/>
            <person name="Ohishi K."/>
            <person name="Motoyama A."/>
            <person name="Aizu T."/>
            <person name="Enomoto A."/>
            <person name="Kondo K."/>
            <person name="Tanaka S."/>
            <person name="Hara Y."/>
            <person name="Koshikawa S."/>
            <person name="Sagara H."/>
            <person name="Miura T."/>
            <person name="Yokobori S."/>
            <person name="Miyagawa K."/>
            <person name="Suzuki Y."/>
            <person name="Kubo T."/>
            <person name="Oyama M."/>
            <person name="Kohara Y."/>
            <person name="Fujiyama A."/>
            <person name="Arakawa K."/>
            <person name="Katayama T."/>
            <person name="Toyoda A."/>
            <person name="Kunieda T."/>
        </authorList>
    </citation>
    <scope>NUCLEOTIDE SEQUENCE [LARGE SCALE GENOMIC DNA]</scope>
    <source>
        <strain evidence="2 3">YOKOZUNA-1</strain>
    </source>
</reference>
<dbReference type="InterPro" id="IPR020471">
    <property type="entry name" value="AKR"/>
</dbReference>
<keyword evidence="3" id="KW-1185">Reference proteome</keyword>